<accession>A0A167WCA8</accession>
<evidence type="ECO:0000313" key="1">
    <source>
        <dbReference type="EMBL" id="OAB27223.1"/>
    </source>
</evidence>
<dbReference type="EMBL" id="LVJE01000019">
    <property type="protein sequence ID" value="OAB27223.1"/>
    <property type="molecule type" value="Genomic_DNA"/>
</dbReference>
<organism evidence="1 2">
    <name type="scientific">Flavobacterium fryxellicola</name>
    <dbReference type="NCBI Taxonomy" id="249352"/>
    <lineage>
        <taxon>Bacteria</taxon>
        <taxon>Pseudomonadati</taxon>
        <taxon>Bacteroidota</taxon>
        <taxon>Flavobacteriia</taxon>
        <taxon>Flavobacteriales</taxon>
        <taxon>Flavobacteriaceae</taxon>
        <taxon>Flavobacterium</taxon>
    </lineage>
</organism>
<keyword evidence="2" id="KW-1185">Reference proteome</keyword>
<comment type="caution">
    <text evidence="1">The sequence shown here is derived from an EMBL/GenBank/DDBJ whole genome shotgun (WGS) entry which is preliminary data.</text>
</comment>
<sequence length="63" mass="7294">MVLLKVFKALVFKNSNKNSRKEYSCNTMTFGFVLQLNTKILNYFELFPSKTESDLVYGGTFVK</sequence>
<protein>
    <submittedName>
        <fullName evidence="1">Uncharacterized protein</fullName>
    </submittedName>
</protein>
<gene>
    <name evidence="1" type="ORF">FBFR_11840</name>
</gene>
<proteinExistence type="predicted"/>
<reference evidence="1 2" key="1">
    <citation type="submission" date="2016-03" db="EMBL/GenBank/DDBJ databases">
        <title>Draft genome sequence of Flavobacterium fryxellicola DSM 16209.</title>
        <authorList>
            <person name="Shin S.-K."/>
            <person name="Yi H."/>
        </authorList>
    </citation>
    <scope>NUCLEOTIDE SEQUENCE [LARGE SCALE GENOMIC DNA]</scope>
    <source>
        <strain evidence="1 2">DSM 16209</strain>
    </source>
</reference>
<evidence type="ECO:0000313" key="2">
    <source>
        <dbReference type="Proteomes" id="UP000077164"/>
    </source>
</evidence>
<dbReference type="Proteomes" id="UP000077164">
    <property type="component" value="Unassembled WGS sequence"/>
</dbReference>
<dbReference type="AlphaFoldDB" id="A0A167WCA8"/>
<name>A0A167WCA8_9FLAO</name>